<dbReference type="GO" id="GO:0052689">
    <property type="term" value="F:carboxylic ester hydrolase activity"/>
    <property type="evidence" value="ECO:0007669"/>
    <property type="project" value="UniProtKB-KW"/>
</dbReference>
<evidence type="ECO:0000256" key="8">
    <source>
        <dbReference type="SAM" id="SignalP"/>
    </source>
</evidence>
<dbReference type="Pfam" id="PF07519">
    <property type="entry name" value="Tannase"/>
    <property type="match status" value="1"/>
</dbReference>
<dbReference type="InterPro" id="IPR011118">
    <property type="entry name" value="Tannase/feruloyl_esterase"/>
</dbReference>
<dbReference type="EMBL" id="UGQS01000002">
    <property type="protein sequence ID" value="STZ77311.1"/>
    <property type="molecule type" value="Genomic_DNA"/>
</dbReference>
<evidence type="ECO:0000256" key="4">
    <source>
        <dbReference type="ARBA" id="ARBA00022729"/>
    </source>
</evidence>
<keyword evidence="6" id="KW-0106">Calcium</keyword>
<evidence type="ECO:0000256" key="5">
    <source>
        <dbReference type="ARBA" id="ARBA00022801"/>
    </source>
</evidence>
<dbReference type="Gene3D" id="3.40.50.1820">
    <property type="entry name" value="alpha/beta hydrolase"/>
    <property type="match status" value="1"/>
</dbReference>
<evidence type="ECO:0000313" key="10">
    <source>
        <dbReference type="Proteomes" id="UP000254651"/>
    </source>
</evidence>
<sequence length="532" mass="57004">MSRTLMIALTAAFAAPVAAAPAFTGKAPASAQQCLALKNARIADTQITKAEWSADGEVAGDRMSALTGGRGRAVQAGAHCIVEGEIGARTGIDSKPYGTKFQLRLPAAWNRKFLFQGGGGVNGFVGPALGSIPIRASSATPALTRGYAVVSMDGGHPTPTPDFGGDPEARLDFAYRSTGKVTAVAKSLIRQMYRAEPQHSYFMGCSNGGREAMIAAQRYPQEFDGVIAANPGFRLSRAAVAEVWDTHQFMKIAPKNADGHQILANALTQADLDKVSQAVLRRCDAKDGLKDGVINAWESCDFQPEMAGLSKAKTAALKAVFDGAKNSRGGQIYSGWYYDSGINAKGWRDWKLGDSQTAEPNARNVTLGAGSLKWYFMTPPVPDFDLSRFDFDTDTPKTDATGKINDATDTDMSAFKNNGGKFIIITGISDPVFSAKDQRDWFRAMQRDTPDAASFSRMFMVPGMTHCGGGQAFDDFDPLTALENWHDHGTAPERILAKGKAFPGRSMPLCAYPKTATFTGGNPELAESFVCR</sequence>
<keyword evidence="4 8" id="KW-0732">Signal</keyword>
<evidence type="ECO:0000313" key="9">
    <source>
        <dbReference type="EMBL" id="STZ77311.1"/>
    </source>
</evidence>
<keyword evidence="7" id="KW-1015">Disulfide bond</keyword>
<dbReference type="Proteomes" id="UP000254651">
    <property type="component" value="Unassembled WGS sequence"/>
</dbReference>
<comment type="similarity">
    <text evidence="1">Belongs to the tannase family.</text>
</comment>
<protein>
    <submittedName>
        <fullName evidence="9">Tannase and feruloyl esterase</fullName>
    </submittedName>
</protein>
<dbReference type="InterPro" id="IPR029058">
    <property type="entry name" value="AB_hydrolase_fold"/>
</dbReference>
<gene>
    <name evidence="9" type="ORF">NCTC10295_02128</name>
</gene>
<keyword evidence="5" id="KW-0378">Hydrolase</keyword>
<keyword evidence="2" id="KW-0719">Serine esterase</keyword>
<dbReference type="PANTHER" id="PTHR33938">
    <property type="entry name" value="FERULOYL ESTERASE B-RELATED"/>
    <property type="match status" value="1"/>
</dbReference>
<dbReference type="SUPFAM" id="SSF53474">
    <property type="entry name" value="alpha/beta-Hydrolases"/>
    <property type="match status" value="1"/>
</dbReference>
<organism evidence="9 10">
    <name type="scientific">Bergeriella denitrificans</name>
    <name type="common">Neisseria denitrificans</name>
    <dbReference type="NCBI Taxonomy" id="494"/>
    <lineage>
        <taxon>Bacteria</taxon>
        <taxon>Pseudomonadati</taxon>
        <taxon>Pseudomonadota</taxon>
        <taxon>Betaproteobacteria</taxon>
        <taxon>Neisseriales</taxon>
        <taxon>Neisseriaceae</taxon>
        <taxon>Bergeriella</taxon>
    </lineage>
</organism>
<keyword evidence="10" id="KW-1185">Reference proteome</keyword>
<evidence type="ECO:0000256" key="2">
    <source>
        <dbReference type="ARBA" id="ARBA00022487"/>
    </source>
</evidence>
<name>A0A378ULF0_BERDE</name>
<reference evidence="9 10" key="1">
    <citation type="submission" date="2018-06" db="EMBL/GenBank/DDBJ databases">
        <authorList>
            <consortium name="Pathogen Informatics"/>
            <person name="Doyle S."/>
        </authorList>
    </citation>
    <scope>NUCLEOTIDE SEQUENCE [LARGE SCALE GENOMIC DNA]</scope>
    <source>
        <strain evidence="9 10">NCTC10295</strain>
    </source>
</reference>
<evidence type="ECO:0000256" key="3">
    <source>
        <dbReference type="ARBA" id="ARBA00022723"/>
    </source>
</evidence>
<feature type="signal peptide" evidence="8">
    <location>
        <begin position="1"/>
        <end position="19"/>
    </location>
</feature>
<evidence type="ECO:0000256" key="1">
    <source>
        <dbReference type="ARBA" id="ARBA00006249"/>
    </source>
</evidence>
<dbReference type="GO" id="GO:0046872">
    <property type="term" value="F:metal ion binding"/>
    <property type="evidence" value="ECO:0007669"/>
    <property type="project" value="UniProtKB-KW"/>
</dbReference>
<dbReference type="PANTHER" id="PTHR33938:SF15">
    <property type="entry name" value="FERULOYL ESTERASE B-RELATED"/>
    <property type="match status" value="1"/>
</dbReference>
<dbReference type="RefSeq" id="WP_218015846.1">
    <property type="nucleotide sequence ID" value="NZ_CP181246.1"/>
</dbReference>
<proteinExistence type="inferred from homology"/>
<evidence type="ECO:0000256" key="6">
    <source>
        <dbReference type="ARBA" id="ARBA00022837"/>
    </source>
</evidence>
<evidence type="ECO:0000256" key="7">
    <source>
        <dbReference type="ARBA" id="ARBA00023157"/>
    </source>
</evidence>
<feature type="chain" id="PRO_5017069754" evidence="8">
    <location>
        <begin position="20"/>
        <end position="532"/>
    </location>
</feature>
<accession>A0A378ULF0</accession>
<dbReference type="AlphaFoldDB" id="A0A378ULF0"/>
<keyword evidence="3" id="KW-0479">Metal-binding</keyword>